<dbReference type="InterPro" id="IPR012433">
    <property type="entry name" value="Imm11"/>
</dbReference>
<dbReference type="RefSeq" id="WP_058491559.1">
    <property type="nucleotide sequence ID" value="NZ_CBCRUR010000013.1"/>
</dbReference>
<dbReference type="OrthoDB" id="5509251at2"/>
<evidence type="ECO:0000259" key="1">
    <source>
        <dbReference type="Pfam" id="PF07791"/>
    </source>
</evidence>
<reference evidence="2 3" key="1">
    <citation type="submission" date="2015-11" db="EMBL/GenBank/DDBJ databases">
        <title>Genomic analysis of 38 Legionella species identifies large and diverse effector repertoires.</title>
        <authorList>
            <person name="Burstein D."/>
            <person name="Amaro F."/>
            <person name="Zusman T."/>
            <person name="Lifshitz Z."/>
            <person name="Cohen O."/>
            <person name="Gilbert J.A."/>
            <person name="Pupko T."/>
            <person name="Shuman H.A."/>
            <person name="Segal G."/>
        </authorList>
    </citation>
    <scope>NUCLEOTIDE SEQUENCE [LARGE SCALE GENOMIC DNA]</scope>
    <source>
        <strain evidence="2 3">ATCC 49508</strain>
    </source>
</reference>
<proteinExistence type="predicted"/>
<dbReference type="Pfam" id="PF07791">
    <property type="entry name" value="Imm11"/>
    <property type="match status" value="1"/>
</dbReference>
<dbReference type="Proteomes" id="UP000054662">
    <property type="component" value="Unassembled WGS sequence"/>
</dbReference>
<feature type="domain" description="Immunity MXAN-0049 protein" evidence="1">
    <location>
        <begin position="17"/>
        <end position="179"/>
    </location>
</feature>
<name>A0A0W1AL72_9GAMM</name>
<gene>
    <name evidence="2" type="ORF">Lwor_0004</name>
</gene>
<keyword evidence="3" id="KW-1185">Reference proteome</keyword>
<evidence type="ECO:0000313" key="2">
    <source>
        <dbReference type="EMBL" id="KTD82084.1"/>
    </source>
</evidence>
<dbReference type="PATRIC" id="fig|45076.6.peg.4"/>
<dbReference type="AlphaFoldDB" id="A0A0W1AL72"/>
<comment type="caution">
    <text evidence="2">The sequence shown here is derived from an EMBL/GenBank/DDBJ whole genome shotgun (WGS) entry which is preliminary data.</text>
</comment>
<dbReference type="STRING" id="45076.Lwor_0004"/>
<evidence type="ECO:0000313" key="3">
    <source>
        <dbReference type="Proteomes" id="UP000054662"/>
    </source>
</evidence>
<accession>A0A0W1AL72</accession>
<dbReference type="EMBL" id="LNZC01000001">
    <property type="protein sequence ID" value="KTD82084.1"/>
    <property type="molecule type" value="Genomic_DNA"/>
</dbReference>
<sequence length="192" mass="21983">MIYLWEKPRNCPNKLIAEYDRALSPDRFLFRRGTFIAQDQLAQKAIFHHDMSVVKLEGFDCIPNNSASPLVNERIVDILKELCPKDIQLIDAEVHCKDGILTNYKLLNITTTVVGLDHDKSVYKTDGTAISSISYGTYKMGCMDEHHIARDEEWKGNILVTESIKSAFEQKKIKGHEFVTPEDYYTSIYGHP</sequence>
<organism evidence="2 3">
    <name type="scientific">Legionella worsleiensis</name>
    <dbReference type="NCBI Taxonomy" id="45076"/>
    <lineage>
        <taxon>Bacteria</taxon>
        <taxon>Pseudomonadati</taxon>
        <taxon>Pseudomonadota</taxon>
        <taxon>Gammaproteobacteria</taxon>
        <taxon>Legionellales</taxon>
        <taxon>Legionellaceae</taxon>
        <taxon>Legionella</taxon>
    </lineage>
</organism>
<protein>
    <recommendedName>
        <fullName evidence="1">Immunity MXAN-0049 protein domain-containing protein</fullName>
    </recommendedName>
</protein>